<evidence type="ECO:0000313" key="4">
    <source>
        <dbReference type="EMBL" id="GAA4076621.1"/>
    </source>
</evidence>
<sequence length="208" mass="23961">MKKIIILLLTLTTLFFSCNSTKTISNTGDSSELKELLTIMQGQYSSEAHSKRDTTYFNISLRMVPIWKNKGHYLYVEQAMFTKQEKPYRVRIYKVSQRGNEFVSEIYTLKNEKEWIGKWKTPEAFEKLSETDIELKQGCEVILKRIGKNKFSGATGNKTCPSELRGASYASSIVTVTKNEILSWDQGFDKNDKQVWGAEKGGYQFVKY</sequence>
<comment type="similarity">
    <text evidence="1">Belongs to the CpcT/CpeT biliprotein lyase family.</text>
</comment>
<name>A0ABP7VXN6_9FLAO</name>
<reference evidence="5" key="1">
    <citation type="journal article" date="2019" name="Int. J. Syst. Evol. Microbiol.">
        <title>The Global Catalogue of Microorganisms (GCM) 10K type strain sequencing project: providing services to taxonomists for standard genome sequencing and annotation.</title>
        <authorList>
            <consortium name="The Broad Institute Genomics Platform"/>
            <consortium name="The Broad Institute Genome Sequencing Center for Infectious Disease"/>
            <person name="Wu L."/>
            <person name="Ma J."/>
        </authorList>
    </citation>
    <scope>NUCLEOTIDE SEQUENCE [LARGE SCALE GENOMIC DNA]</scope>
    <source>
        <strain evidence="5">JCM 17069</strain>
    </source>
</reference>
<dbReference type="InterPro" id="IPR010404">
    <property type="entry name" value="CpcT/CpeT"/>
</dbReference>
<evidence type="ECO:0000256" key="1">
    <source>
        <dbReference type="ARBA" id="ARBA00008206"/>
    </source>
</evidence>
<dbReference type="PANTHER" id="PTHR35137:SF1">
    <property type="entry name" value="CHROMOPHORE LYASE CRL, CHLOROPLASTIC"/>
    <property type="match status" value="1"/>
</dbReference>
<dbReference type="RefSeq" id="WP_298305897.1">
    <property type="nucleotide sequence ID" value="NZ_BAABCT010000006.1"/>
</dbReference>
<keyword evidence="3" id="KW-0732">Signal</keyword>
<evidence type="ECO:0000256" key="3">
    <source>
        <dbReference type="SAM" id="SignalP"/>
    </source>
</evidence>
<comment type="caution">
    <text evidence="4">The sequence shown here is derived from an EMBL/GenBank/DDBJ whole genome shotgun (WGS) entry which is preliminary data.</text>
</comment>
<dbReference type="Pfam" id="PF06206">
    <property type="entry name" value="CpeT"/>
    <property type="match status" value="1"/>
</dbReference>
<keyword evidence="5" id="KW-1185">Reference proteome</keyword>
<dbReference type="CDD" id="cd16338">
    <property type="entry name" value="CpcT"/>
    <property type="match status" value="1"/>
</dbReference>
<dbReference type="InterPro" id="IPR038672">
    <property type="entry name" value="CpcT/CpeT_sf"/>
</dbReference>
<dbReference type="Gene3D" id="2.40.128.590">
    <property type="entry name" value="CpcT/CpeT domain"/>
    <property type="match status" value="1"/>
</dbReference>
<dbReference type="EMBL" id="BAABCT010000006">
    <property type="protein sequence ID" value="GAA4076621.1"/>
    <property type="molecule type" value="Genomic_DNA"/>
</dbReference>
<evidence type="ECO:0000313" key="5">
    <source>
        <dbReference type="Proteomes" id="UP001500367"/>
    </source>
</evidence>
<dbReference type="PROSITE" id="PS51257">
    <property type="entry name" value="PROKAR_LIPOPROTEIN"/>
    <property type="match status" value="1"/>
</dbReference>
<gene>
    <name evidence="4" type="ORF">GCM10022389_23040</name>
</gene>
<dbReference type="PANTHER" id="PTHR35137">
    <property type="entry name" value="CHROMOPHORE LYASE CRL, CHLOROPLASTIC"/>
    <property type="match status" value="1"/>
</dbReference>
<keyword evidence="2 4" id="KW-0456">Lyase</keyword>
<protein>
    <submittedName>
        <fullName evidence="4">Chromophore lyase CpcT/CpeT</fullName>
    </submittedName>
</protein>
<feature type="signal peptide" evidence="3">
    <location>
        <begin position="1"/>
        <end position="22"/>
    </location>
</feature>
<feature type="chain" id="PRO_5046771401" evidence="3">
    <location>
        <begin position="23"/>
        <end position="208"/>
    </location>
</feature>
<evidence type="ECO:0000256" key="2">
    <source>
        <dbReference type="ARBA" id="ARBA00023239"/>
    </source>
</evidence>
<accession>A0ABP7VXN6</accession>
<dbReference type="Proteomes" id="UP001500367">
    <property type="component" value="Unassembled WGS sequence"/>
</dbReference>
<proteinExistence type="inferred from homology"/>
<organism evidence="4 5">
    <name type="scientific">Flavobacterium cheonanense</name>
    <dbReference type="NCBI Taxonomy" id="706183"/>
    <lineage>
        <taxon>Bacteria</taxon>
        <taxon>Pseudomonadati</taxon>
        <taxon>Bacteroidota</taxon>
        <taxon>Flavobacteriia</taxon>
        <taxon>Flavobacteriales</taxon>
        <taxon>Flavobacteriaceae</taxon>
        <taxon>Flavobacterium</taxon>
    </lineage>
</organism>
<dbReference type="GO" id="GO:0016829">
    <property type="term" value="F:lyase activity"/>
    <property type="evidence" value="ECO:0007669"/>
    <property type="project" value="UniProtKB-KW"/>
</dbReference>